<dbReference type="EMBL" id="CAFBSG010000026">
    <property type="protein sequence ID" value="CAB5241074.1"/>
    <property type="molecule type" value="Genomic_DNA"/>
</dbReference>
<keyword evidence="2" id="KW-0479">Metal-binding</keyword>
<proteinExistence type="predicted"/>
<dbReference type="SUPFAM" id="SSF53187">
    <property type="entry name" value="Zn-dependent exopeptidases"/>
    <property type="match status" value="1"/>
</dbReference>
<dbReference type="InterPro" id="IPR055438">
    <property type="entry name" value="AstE_AspA_cat"/>
</dbReference>
<dbReference type="Gene3D" id="3.40.630.10">
    <property type="entry name" value="Zn peptidases"/>
    <property type="match status" value="1"/>
</dbReference>
<dbReference type="PIRSF" id="PIRSF039012">
    <property type="entry name" value="ASP"/>
    <property type="match status" value="1"/>
</dbReference>
<dbReference type="Pfam" id="PF24827">
    <property type="entry name" value="AstE_AspA_cat"/>
    <property type="match status" value="1"/>
</dbReference>
<dbReference type="GO" id="GO:0016788">
    <property type="term" value="F:hydrolase activity, acting on ester bonds"/>
    <property type="evidence" value="ECO:0007669"/>
    <property type="project" value="InterPro"/>
</dbReference>
<dbReference type="AlphaFoldDB" id="A0A6J7XUQ2"/>
<keyword evidence="3" id="KW-0378">Hydrolase</keyword>
<dbReference type="PANTHER" id="PTHR37326:SF1">
    <property type="entry name" value="BLL3975 PROTEIN"/>
    <property type="match status" value="1"/>
</dbReference>
<evidence type="ECO:0000256" key="1">
    <source>
        <dbReference type="ARBA" id="ARBA00001947"/>
    </source>
</evidence>
<dbReference type="GO" id="GO:0046872">
    <property type="term" value="F:metal ion binding"/>
    <property type="evidence" value="ECO:0007669"/>
    <property type="project" value="UniProtKB-KW"/>
</dbReference>
<keyword evidence="4" id="KW-0862">Zinc</keyword>
<protein>
    <submittedName>
        <fullName evidence="6">Unannotated protein</fullName>
    </submittedName>
</protein>
<evidence type="ECO:0000256" key="4">
    <source>
        <dbReference type="ARBA" id="ARBA00022833"/>
    </source>
</evidence>
<evidence type="ECO:0000256" key="2">
    <source>
        <dbReference type="ARBA" id="ARBA00022723"/>
    </source>
</evidence>
<gene>
    <name evidence="6" type="ORF">UFOPK3554_01227</name>
</gene>
<organism evidence="6">
    <name type="scientific">freshwater metagenome</name>
    <dbReference type="NCBI Taxonomy" id="449393"/>
    <lineage>
        <taxon>unclassified sequences</taxon>
        <taxon>metagenomes</taxon>
        <taxon>ecological metagenomes</taxon>
    </lineage>
</organism>
<evidence type="ECO:0000313" key="6">
    <source>
        <dbReference type="EMBL" id="CAB5241074.1"/>
    </source>
</evidence>
<evidence type="ECO:0000259" key="5">
    <source>
        <dbReference type="Pfam" id="PF24827"/>
    </source>
</evidence>
<sequence>MSISGPHGLEVDIPFFEIDGSEDGPHLTVLAGVHGAEYSSIAAAKKFVREIDVTLVRGRITVVPIVNILGFWARTAFIVPADGKNLNRSFPGDSSGTFSEVLADRVFKKFIEDSDFLVDMHAGDIPESLTPFTVFEESIVEDKSLALAKAYGIKDIVRQKMSGMVVTGSTTAAAAAIGIPAVTVESGHNGILDPRAVEIHCLGITNLARSVGVLSGTPWPERPHQLYDGWDWLRSDREGWWSPLCETGAEVHAGQVVGTMSDLWGDVYAQVTAPNDGTILFQTSSPAVSAGGILVGLAIR</sequence>
<accession>A0A6J7XUQ2</accession>
<dbReference type="InterPro" id="IPR043795">
    <property type="entry name" value="N-alpha-Ac-DABA-like"/>
</dbReference>
<dbReference type="PANTHER" id="PTHR37326">
    <property type="entry name" value="BLL3975 PROTEIN"/>
    <property type="match status" value="1"/>
</dbReference>
<dbReference type="InterPro" id="IPR053138">
    <property type="entry name" value="N-alpha-Ac-DABA_deacetylase"/>
</dbReference>
<feature type="domain" description="Succinylglutamate desuccinylase/Aspartoacylase catalytic" evidence="5">
    <location>
        <begin position="23"/>
        <end position="209"/>
    </location>
</feature>
<evidence type="ECO:0000256" key="3">
    <source>
        <dbReference type="ARBA" id="ARBA00022801"/>
    </source>
</evidence>
<reference evidence="6" key="1">
    <citation type="submission" date="2020-05" db="EMBL/GenBank/DDBJ databases">
        <authorList>
            <person name="Chiriac C."/>
            <person name="Salcher M."/>
            <person name="Ghai R."/>
            <person name="Kavagutti S V."/>
        </authorList>
    </citation>
    <scope>NUCLEOTIDE SEQUENCE</scope>
</reference>
<dbReference type="GO" id="GO:0016811">
    <property type="term" value="F:hydrolase activity, acting on carbon-nitrogen (but not peptide) bonds, in linear amides"/>
    <property type="evidence" value="ECO:0007669"/>
    <property type="project" value="InterPro"/>
</dbReference>
<name>A0A6J7XUQ2_9ZZZZ</name>
<comment type="cofactor">
    <cofactor evidence="1">
        <name>Zn(2+)</name>
        <dbReference type="ChEBI" id="CHEBI:29105"/>
    </cofactor>
</comment>